<evidence type="ECO:0000313" key="3">
    <source>
        <dbReference type="Proteomes" id="UP000821853"/>
    </source>
</evidence>
<gene>
    <name evidence="2" type="ORF">HPB48_020524</name>
</gene>
<reference evidence="2 3" key="1">
    <citation type="journal article" date="2020" name="Cell">
        <title>Large-Scale Comparative Analyses of Tick Genomes Elucidate Their Genetic Diversity and Vector Capacities.</title>
        <authorList>
            <consortium name="Tick Genome and Microbiome Consortium (TIGMIC)"/>
            <person name="Jia N."/>
            <person name="Wang J."/>
            <person name="Shi W."/>
            <person name="Du L."/>
            <person name="Sun Y."/>
            <person name="Zhan W."/>
            <person name="Jiang J.F."/>
            <person name="Wang Q."/>
            <person name="Zhang B."/>
            <person name="Ji P."/>
            <person name="Bell-Sakyi L."/>
            <person name="Cui X.M."/>
            <person name="Yuan T.T."/>
            <person name="Jiang B.G."/>
            <person name="Yang W.F."/>
            <person name="Lam T.T."/>
            <person name="Chang Q.C."/>
            <person name="Ding S.J."/>
            <person name="Wang X.J."/>
            <person name="Zhu J.G."/>
            <person name="Ruan X.D."/>
            <person name="Zhao L."/>
            <person name="Wei J.T."/>
            <person name="Ye R.Z."/>
            <person name="Que T.C."/>
            <person name="Du C.H."/>
            <person name="Zhou Y.H."/>
            <person name="Cheng J.X."/>
            <person name="Dai P.F."/>
            <person name="Guo W.B."/>
            <person name="Han X.H."/>
            <person name="Huang E.J."/>
            <person name="Li L.F."/>
            <person name="Wei W."/>
            <person name="Gao Y.C."/>
            <person name="Liu J.Z."/>
            <person name="Shao H.Z."/>
            <person name="Wang X."/>
            <person name="Wang C.C."/>
            <person name="Yang T.C."/>
            <person name="Huo Q.B."/>
            <person name="Li W."/>
            <person name="Chen H.Y."/>
            <person name="Chen S.E."/>
            <person name="Zhou L.G."/>
            <person name="Ni X.B."/>
            <person name="Tian J.H."/>
            <person name="Sheng Y."/>
            <person name="Liu T."/>
            <person name="Pan Y.S."/>
            <person name="Xia L.Y."/>
            <person name="Li J."/>
            <person name="Zhao F."/>
            <person name="Cao W.C."/>
        </authorList>
    </citation>
    <scope>NUCLEOTIDE SEQUENCE [LARGE SCALE GENOMIC DNA]</scope>
    <source>
        <strain evidence="2">HaeL-2018</strain>
    </source>
</reference>
<comment type="caution">
    <text evidence="2">The sequence shown here is derived from an EMBL/GenBank/DDBJ whole genome shotgun (WGS) entry which is preliminary data.</text>
</comment>
<dbReference type="EMBL" id="JABSTR010000005">
    <property type="protein sequence ID" value="KAH9370530.1"/>
    <property type="molecule type" value="Genomic_DNA"/>
</dbReference>
<dbReference type="OrthoDB" id="3039988at2759"/>
<dbReference type="AlphaFoldDB" id="A0A9J6G4U7"/>
<dbReference type="VEuPathDB" id="VectorBase:HLOH_055851"/>
<evidence type="ECO:0000313" key="2">
    <source>
        <dbReference type="EMBL" id="KAH9370530.1"/>
    </source>
</evidence>
<keyword evidence="3" id="KW-1185">Reference proteome</keyword>
<dbReference type="Proteomes" id="UP000821853">
    <property type="component" value="Chromosome 3"/>
</dbReference>
<accession>A0A9J6G4U7</accession>
<proteinExistence type="predicted"/>
<feature type="region of interest" description="Disordered" evidence="1">
    <location>
        <begin position="1"/>
        <end position="89"/>
    </location>
</feature>
<sequence>MSNEEMEQDAPATAKRKRPTEDAAAGSLQAMWSARDPTEEDKDPWERATTRARRKAQLKKSGAPQPTTIKRQRDTIGTHVIRLHTHGTV</sequence>
<organism evidence="2 3">
    <name type="scientific">Haemaphysalis longicornis</name>
    <name type="common">Bush tick</name>
    <dbReference type="NCBI Taxonomy" id="44386"/>
    <lineage>
        <taxon>Eukaryota</taxon>
        <taxon>Metazoa</taxon>
        <taxon>Ecdysozoa</taxon>
        <taxon>Arthropoda</taxon>
        <taxon>Chelicerata</taxon>
        <taxon>Arachnida</taxon>
        <taxon>Acari</taxon>
        <taxon>Parasitiformes</taxon>
        <taxon>Ixodida</taxon>
        <taxon>Ixodoidea</taxon>
        <taxon>Ixodidae</taxon>
        <taxon>Haemaphysalinae</taxon>
        <taxon>Haemaphysalis</taxon>
    </lineage>
</organism>
<evidence type="ECO:0000256" key="1">
    <source>
        <dbReference type="SAM" id="MobiDB-lite"/>
    </source>
</evidence>
<name>A0A9J6G4U7_HAELO</name>
<protein>
    <submittedName>
        <fullName evidence="2">Uncharacterized protein</fullName>
    </submittedName>
</protein>